<comment type="caution">
    <text evidence="8">The sequence shown here is derived from an EMBL/GenBank/DDBJ whole genome shotgun (WGS) entry which is preliminary data.</text>
</comment>
<dbReference type="InterPro" id="IPR050103">
    <property type="entry name" value="Class-III_PLP-dep_AT"/>
</dbReference>
<dbReference type="AlphaFoldDB" id="A0A4V6QD21"/>
<name>A0A4V6QD21_9BACL</name>
<evidence type="ECO:0000256" key="7">
    <source>
        <dbReference type="RuleBase" id="RU003560"/>
    </source>
</evidence>
<dbReference type="CDD" id="cd00610">
    <property type="entry name" value="OAT_like"/>
    <property type="match status" value="1"/>
</dbReference>
<keyword evidence="2 8" id="KW-0032">Aminotransferase</keyword>
<dbReference type="InterPro" id="IPR015421">
    <property type="entry name" value="PyrdxlP-dep_Trfase_major"/>
</dbReference>
<evidence type="ECO:0000313" key="9">
    <source>
        <dbReference type="Proteomes" id="UP000294581"/>
    </source>
</evidence>
<dbReference type="InterPro" id="IPR015422">
    <property type="entry name" value="PyrdxlP-dep_Trfase_small"/>
</dbReference>
<organism evidence="8 9">
    <name type="scientific">Alicyclobacillus sacchari</name>
    <dbReference type="NCBI Taxonomy" id="392010"/>
    <lineage>
        <taxon>Bacteria</taxon>
        <taxon>Bacillati</taxon>
        <taxon>Bacillota</taxon>
        <taxon>Bacilli</taxon>
        <taxon>Bacillales</taxon>
        <taxon>Alicyclobacillaceae</taxon>
        <taxon>Alicyclobacillus</taxon>
    </lineage>
</organism>
<evidence type="ECO:0000256" key="1">
    <source>
        <dbReference type="ARBA" id="ARBA00001933"/>
    </source>
</evidence>
<comment type="pathway">
    <text evidence="6">Amino-acid biosynthesis.</text>
</comment>
<proteinExistence type="inferred from homology"/>
<comment type="cofactor">
    <cofactor evidence="1">
        <name>pyridoxal 5'-phosphate</name>
        <dbReference type="ChEBI" id="CHEBI:597326"/>
    </cofactor>
</comment>
<evidence type="ECO:0000256" key="3">
    <source>
        <dbReference type="ARBA" id="ARBA00022605"/>
    </source>
</evidence>
<evidence type="ECO:0000256" key="4">
    <source>
        <dbReference type="ARBA" id="ARBA00022679"/>
    </source>
</evidence>
<dbReference type="Pfam" id="PF00202">
    <property type="entry name" value="Aminotran_3"/>
    <property type="match status" value="1"/>
</dbReference>
<dbReference type="NCBIfam" id="TIGR00707">
    <property type="entry name" value="argD"/>
    <property type="match status" value="1"/>
</dbReference>
<dbReference type="GO" id="GO:0042802">
    <property type="term" value="F:identical protein binding"/>
    <property type="evidence" value="ECO:0007669"/>
    <property type="project" value="TreeGrafter"/>
</dbReference>
<keyword evidence="5 7" id="KW-0663">Pyridoxal phosphate</keyword>
<dbReference type="PANTHER" id="PTHR11986">
    <property type="entry name" value="AMINOTRANSFERASE CLASS III"/>
    <property type="match status" value="1"/>
</dbReference>
<dbReference type="RefSeq" id="WP_134159569.1">
    <property type="nucleotide sequence ID" value="NZ_SORF01000006.1"/>
</dbReference>
<comment type="similarity">
    <text evidence="7">Belongs to the class-III pyridoxal-phosphate-dependent aminotransferase family.</text>
</comment>
<dbReference type="InterPro" id="IPR005814">
    <property type="entry name" value="Aminotrans_3"/>
</dbReference>
<dbReference type="PIRSF" id="PIRSF000521">
    <property type="entry name" value="Transaminase_4ab_Lys_Orn"/>
    <property type="match status" value="1"/>
</dbReference>
<keyword evidence="4 8" id="KW-0808">Transferase</keyword>
<gene>
    <name evidence="8" type="ORF">C7445_106147</name>
</gene>
<dbReference type="Gene3D" id="3.40.640.10">
    <property type="entry name" value="Type I PLP-dependent aspartate aminotransferase-like (Major domain)"/>
    <property type="match status" value="1"/>
</dbReference>
<dbReference type="FunFam" id="3.40.640.10:FF:000004">
    <property type="entry name" value="Acetylornithine aminotransferase"/>
    <property type="match status" value="1"/>
</dbReference>
<evidence type="ECO:0000256" key="2">
    <source>
        <dbReference type="ARBA" id="ARBA00022576"/>
    </source>
</evidence>
<accession>A0A4V6QD21</accession>
<dbReference type="GO" id="GO:0030170">
    <property type="term" value="F:pyridoxal phosphate binding"/>
    <property type="evidence" value="ECO:0007669"/>
    <property type="project" value="InterPro"/>
</dbReference>
<keyword evidence="9" id="KW-1185">Reference proteome</keyword>
<evidence type="ECO:0000313" key="8">
    <source>
        <dbReference type="EMBL" id="TDY46718.1"/>
    </source>
</evidence>
<dbReference type="EMBL" id="SORF01000006">
    <property type="protein sequence ID" value="TDY46718.1"/>
    <property type="molecule type" value="Genomic_DNA"/>
</dbReference>
<dbReference type="Proteomes" id="UP000294581">
    <property type="component" value="Unassembled WGS sequence"/>
</dbReference>
<reference evidence="8 9" key="1">
    <citation type="submission" date="2019-03" db="EMBL/GenBank/DDBJ databases">
        <title>Genomic Encyclopedia of Type Strains, Phase IV (KMG-IV): sequencing the most valuable type-strain genomes for metagenomic binning, comparative biology and taxonomic classification.</title>
        <authorList>
            <person name="Goeker M."/>
        </authorList>
    </citation>
    <scope>NUCLEOTIDE SEQUENCE [LARGE SCALE GENOMIC DNA]</scope>
    <source>
        <strain evidence="8 9">DSM 17974</strain>
    </source>
</reference>
<dbReference type="Gene3D" id="3.90.1150.10">
    <property type="entry name" value="Aspartate Aminotransferase, domain 1"/>
    <property type="match status" value="1"/>
</dbReference>
<sequence length="391" mass="42034">MEQAMEMMASADEVLFPNYGKRDLAFVRGEGAYVYDRDDRRFLDFTAGIAVCNLGHAHPGLASVIAEQAKTLLHTSNLFLIEGQVALANKLVRLVSAGTPYRAMFVNSGTEANEGALKLARRYQFVSGQPQKTRVIGLPNGFHGRTMGALSVTANAKYREGMAPLVPGLETATSYEAVIDAIDDTVAACIVEVIQGEAGVRPVDREFLQRLAARLRETGGLLIVDEVQTGVGRTGTFFGFEQFGIEPDIVTMAKGLGNGIPTGAILAKAEIASAFTPGMHGSTFGGNPFAMAVANYVVDTVSNPAFLAHVRRMGAQVRRILAETYEDVTGLGLMWGFDVPDAQAWRQAAVDRGLLVTVCGPKRIRVVPPLVIDDSHVALFEDVISSIERMS</sequence>
<dbReference type="PANTHER" id="PTHR11986:SF79">
    <property type="entry name" value="ACETYLORNITHINE AMINOTRANSFERASE, MITOCHONDRIAL"/>
    <property type="match status" value="1"/>
</dbReference>
<keyword evidence="3" id="KW-0028">Amino-acid biosynthesis</keyword>
<dbReference type="OrthoDB" id="9807885at2"/>
<dbReference type="InterPro" id="IPR049704">
    <property type="entry name" value="Aminotrans_3_PPA_site"/>
</dbReference>
<dbReference type="PROSITE" id="PS00600">
    <property type="entry name" value="AA_TRANSFER_CLASS_3"/>
    <property type="match status" value="1"/>
</dbReference>
<evidence type="ECO:0000256" key="5">
    <source>
        <dbReference type="ARBA" id="ARBA00022898"/>
    </source>
</evidence>
<dbReference type="NCBIfam" id="NF002325">
    <property type="entry name" value="PRK01278.1"/>
    <property type="match status" value="1"/>
</dbReference>
<dbReference type="InterPro" id="IPR004636">
    <property type="entry name" value="AcOrn/SuccOrn_fam"/>
</dbReference>
<dbReference type="InterPro" id="IPR015424">
    <property type="entry name" value="PyrdxlP-dep_Trfase"/>
</dbReference>
<protein>
    <submittedName>
        <fullName evidence="8">Acetylornithine aminotransferase/acetylornithine/N-succinyldiaminopimelate aminotransferase</fullName>
    </submittedName>
</protein>
<dbReference type="SUPFAM" id="SSF53383">
    <property type="entry name" value="PLP-dependent transferases"/>
    <property type="match status" value="1"/>
</dbReference>
<dbReference type="GO" id="GO:0006526">
    <property type="term" value="P:L-arginine biosynthetic process"/>
    <property type="evidence" value="ECO:0007669"/>
    <property type="project" value="UniProtKB-ARBA"/>
</dbReference>
<dbReference type="GO" id="GO:0008483">
    <property type="term" value="F:transaminase activity"/>
    <property type="evidence" value="ECO:0007669"/>
    <property type="project" value="UniProtKB-KW"/>
</dbReference>
<evidence type="ECO:0000256" key="6">
    <source>
        <dbReference type="ARBA" id="ARBA00029440"/>
    </source>
</evidence>